<evidence type="ECO:0000313" key="1">
    <source>
        <dbReference type="EMBL" id="MFC7191559.1"/>
    </source>
</evidence>
<accession>A0ABD5YQD6</accession>
<dbReference type="Proteomes" id="UP001596417">
    <property type="component" value="Unassembled WGS sequence"/>
</dbReference>
<dbReference type="InterPro" id="IPR036388">
    <property type="entry name" value="WH-like_DNA-bd_sf"/>
</dbReference>
<evidence type="ECO:0000313" key="2">
    <source>
        <dbReference type="Proteomes" id="UP001596417"/>
    </source>
</evidence>
<gene>
    <name evidence="1" type="ORF">ACFQL7_18315</name>
</gene>
<dbReference type="GeneID" id="76201301"/>
<keyword evidence="2" id="KW-1185">Reference proteome</keyword>
<name>A0ABD5YQD6_9EURY</name>
<dbReference type="RefSeq" id="WP_248909388.1">
    <property type="nucleotide sequence ID" value="NZ_CP109979.1"/>
</dbReference>
<dbReference type="EMBL" id="JBHTAX010000001">
    <property type="protein sequence ID" value="MFC7191559.1"/>
    <property type="molecule type" value="Genomic_DNA"/>
</dbReference>
<sequence length="100" mass="11455">MSHTETTSTDAIFDALSNSRRRQLLFALLEHNPQVVSPQSANGEKQYTLKDYHVHLPKLTDNEFITYESNKVEKGPRFEEIRPVLELLESQSDELPGDLV</sequence>
<organism evidence="1 2">
    <name type="scientific">Halocatena marina</name>
    <dbReference type="NCBI Taxonomy" id="2934937"/>
    <lineage>
        <taxon>Archaea</taxon>
        <taxon>Methanobacteriati</taxon>
        <taxon>Methanobacteriota</taxon>
        <taxon>Stenosarchaea group</taxon>
        <taxon>Halobacteria</taxon>
        <taxon>Halobacteriales</taxon>
        <taxon>Natronomonadaceae</taxon>
        <taxon>Halocatena</taxon>
    </lineage>
</organism>
<dbReference type="Gene3D" id="1.10.10.10">
    <property type="entry name" value="Winged helix-like DNA-binding domain superfamily/Winged helix DNA-binding domain"/>
    <property type="match status" value="1"/>
</dbReference>
<comment type="caution">
    <text evidence="1">The sequence shown here is derived from an EMBL/GenBank/DDBJ whole genome shotgun (WGS) entry which is preliminary data.</text>
</comment>
<protein>
    <submittedName>
        <fullName evidence="1">Transcriptional regulator</fullName>
    </submittedName>
</protein>
<dbReference type="AlphaFoldDB" id="A0ABD5YQD6"/>
<proteinExistence type="predicted"/>
<reference evidence="1 2" key="1">
    <citation type="journal article" date="2019" name="Int. J. Syst. Evol. Microbiol.">
        <title>The Global Catalogue of Microorganisms (GCM) 10K type strain sequencing project: providing services to taxonomists for standard genome sequencing and annotation.</title>
        <authorList>
            <consortium name="The Broad Institute Genomics Platform"/>
            <consortium name="The Broad Institute Genome Sequencing Center for Infectious Disease"/>
            <person name="Wu L."/>
            <person name="Ma J."/>
        </authorList>
    </citation>
    <scope>NUCLEOTIDE SEQUENCE [LARGE SCALE GENOMIC DNA]</scope>
    <source>
        <strain evidence="1 2">RDMS1</strain>
    </source>
</reference>